<proteinExistence type="predicted"/>
<reference evidence="4" key="3">
    <citation type="submission" date="2025-08" db="UniProtKB">
        <authorList>
            <consortium name="Ensembl"/>
        </authorList>
    </citation>
    <scope>IDENTIFICATION</scope>
</reference>
<dbReference type="Ensembl" id="ENSCINT00000013991.3">
    <property type="protein sequence ID" value="ENSCINP00000013991.3"/>
    <property type="gene ID" value="ENSCING00000009460.3"/>
</dbReference>
<dbReference type="Gene3D" id="2.60.40.4100">
    <property type="entry name" value="Zona pellucida, ZP-C domain"/>
    <property type="match status" value="1"/>
</dbReference>
<protein>
    <recommendedName>
        <fullName evidence="3">ZP domain-containing protein</fullName>
    </recommendedName>
</protein>
<organism evidence="4 5">
    <name type="scientific">Ciona intestinalis</name>
    <name type="common">Transparent sea squirt</name>
    <name type="synonym">Ascidia intestinalis</name>
    <dbReference type="NCBI Taxonomy" id="7719"/>
    <lineage>
        <taxon>Eukaryota</taxon>
        <taxon>Metazoa</taxon>
        <taxon>Chordata</taxon>
        <taxon>Tunicata</taxon>
        <taxon>Ascidiacea</taxon>
        <taxon>Phlebobranchia</taxon>
        <taxon>Cionidae</taxon>
        <taxon>Ciona</taxon>
    </lineage>
</organism>
<dbReference type="Proteomes" id="UP000008144">
    <property type="component" value="Chromosome 7"/>
</dbReference>
<evidence type="ECO:0000259" key="3">
    <source>
        <dbReference type="PROSITE" id="PS51034"/>
    </source>
</evidence>
<dbReference type="PANTHER" id="PTHR14002">
    <property type="entry name" value="ENDOGLIN/TGF-BETA RECEPTOR TYPE III"/>
    <property type="match status" value="1"/>
</dbReference>
<evidence type="ECO:0000313" key="5">
    <source>
        <dbReference type="Proteomes" id="UP000008144"/>
    </source>
</evidence>
<keyword evidence="2" id="KW-1015">Disulfide bond</keyword>
<sequence>MLGSCLGTQNGDFHEFSGNCTPVITTSTGHLTYSWNLTNINQSATFISGFFVNIPVSCNFPTNISATFSINVTRNVLTPPIIPVGTGDNFRWDANAYIDSAFQTLVSGTIKTGTQVFVKVKTQDPIPSNVHIRLGKVTASDPSETQSIDLTTSNGCPSKNSQFNGVLKDVRSTHNGVNDFAAFSFKAFYPSSSRTLQVKIQVSTCTNTATTGNSTCQITCSKRRKRTITLRFKRAEEEQTGETSLIFVRAIGN</sequence>
<evidence type="ECO:0000313" key="4">
    <source>
        <dbReference type="Ensembl" id="ENSCINP00000013991.3"/>
    </source>
</evidence>
<feature type="domain" description="ZP" evidence="3">
    <location>
        <begin position="1"/>
        <end position="223"/>
    </location>
</feature>
<dbReference type="InParanoid" id="F6TZH8"/>
<dbReference type="AlphaFoldDB" id="F6TZH8"/>
<dbReference type="InterPro" id="IPR055355">
    <property type="entry name" value="ZP-C"/>
</dbReference>
<evidence type="ECO:0000256" key="2">
    <source>
        <dbReference type="ARBA" id="ARBA00023157"/>
    </source>
</evidence>
<keyword evidence="1" id="KW-0732">Signal</keyword>
<dbReference type="PROSITE" id="PS51034">
    <property type="entry name" value="ZP_2"/>
    <property type="match status" value="1"/>
</dbReference>
<reference evidence="4" key="4">
    <citation type="submission" date="2025-09" db="UniProtKB">
        <authorList>
            <consortium name="Ensembl"/>
        </authorList>
    </citation>
    <scope>IDENTIFICATION</scope>
</reference>
<dbReference type="Pfam" id="PF00100">
    <property type="entry name" value="Zona_pellucida"/>
    <property type="match status" value="1"/>
</dbReference>
<dbReference type="InterPro" id="IPR042235">
    <property type="entry name" value="ZP-C_dom"/>
</dbReference>
<keyword evidence="5" id="KW-1185">Reference proteome</keyword>
<accession>F6TZH8</accession>
<dbReference type="HOGENOM" id="CLU_1100561_0_0_1"/>
<reference evidence="4" key="2">
    <citation type="journal article" date="2008" name="Genome Biol.">
        <title>Improved genome assembly and evidence-based global gene model set for the chordate Ciona intestinalis: new insight into intron and operon populations.</title>
        <authorList>
            <person name="Satou Y."/>
            <person name="Mineta K."/>
            <person name="Ogasawara M."/>
            <person name="Sasakura Y."/>
            <person name="Shoguchi E."/>
            <person name="Ueno K."/>
            <person name="Yamada L."/>
            <person name="Matsumoto J."/>
            <person name="Wasserscheid J."/>
            <person name="Dewar K."/>
            <person name="Wiley G.B."/>
            <person name="Macmil S.L."/>
            <person name="Roe B.A."/>
            <person name="Zeller R.W."/>
            <person name="Hastings K.E."/>
            <person name="Lemaire P."/>
            <person name="Lindquist E."/>
            <person name="Endo T."/>
            <person name="Hotta K."/>
            <person name="Inaba K."/>
        </authorList>
    </citation>
    <scope>NUCLEOTIDE SEQUENCE [LARGE SCALE GENOMIC DNA]</scope>
    <source>
        <strain evidence="4">wild type</strain>
    </source>
</reference>
<dbReference type="PANTHER" id="PTHR14002:SF43">
    <property type="entry name" value="DELTA-LIKE PROTEIN"/>
    <property type="match status" value="1"/>
</dbReference>
<name>F6TZH8_CIOIN</name>
<dbReference type="InterPro" id="IPR001507">
    <property type="entry name" value="ZP_dom"/>
</dbReference>
<evidence type="ECO:0000256" key="1">
    <source>
        <dbReference type="ARBA" id="ARBA00022729"/>
    </source>
</evidence>
<reference evidence="5" key="1">
    <citation type="journal article" date="2002" name="Science">
        <title>The draft genome of Ciona intestinalis: insights into chordate and vertebrate origins.</title>
        <authorList>
            <person name="Dehal P."/>
            <person name="Satou Y."/>
            <person name="Campbell R.K."/>
            <person name="Chapman J."/>
            <person name="Degnan B."/>
            <person name="De Tomaso A."/>
            <person name="Davidson B."/>
            <person name="Di Gregorio A."/>
            <person name="Gelpke M."/>
            <person name="Goodstein D.M."/>
            <person name="Harafuji N."/>
            <person name="Hastings K.E."/>
            <person name="Ho I."/>
            <person name="Hotta K."/>
            <person name="Huang W."/>
            <person name="Kawashima T."/>
            <person name="Lemaire P."/>
            <person name="Martinez D."/>
            <person name="Meinertzhagen I.A."/>
            <person name="Necula S."/>
            <person name="Nonaka M."/>
            <person name="Putnam N."/>
            <person name="Rash S."/>
            <person name="Saiga H."/>
            <person name="Satake M."/>
            <person name="Terry A."/>
            <person name="Yamada L."/>
            <person name="Wang H.G."/>
            <person name="Awazu S."/>
            <person name="Azumi K."/>
            <person name="Boore J."/>
            <person name="Branno M."/>
            <person name="Chin-Bow S."/>
            <person name="DeSantis R."/>
            <person name="Doyle S."/>
            <person name="Francino P."/>
            <person name="Keys D.N."/>
            <person name="Haga S."/>
            <person name="Hayashi H."/>
            <person name="Hino K."/>
            <person name="Imai K.S."/>
            <person name="Inaba K."/>
            <person name="Kano S."/>
            <person name="Kobayashi K."/>
            <person name="Kobayashi M."/>
            <person name="Lee B.I."/>
            <person name="Makabe K.W."/>
            <person name="Manohar C."/>
            <person name="Matassi G."/>
            <person name="Medina M."/>
            <person name="Mochizuki Y."/>
            <person name="Mount S."/>
            <person name="Morishita T."/>
            <person name="Miura S."/>
            <person name="Nakayama A."/>
            <person name="Nishizaka S."/>
            <person name="Nomoto H."/>
            <person name="Ohta F."/>
            <person name="Oishi K."/>
            <person name="Rigoutsos I."/>
            <person name="Sano M."/>
            <person name="Sasaki A."/>
            <person name="Sasakura Y."/>
            <person name="Shoguchi E."/>
            <person name="Shin-i T."/>
            <person name="Spagnuolo A."/>
            <person name="Stainier D."/>
            <person name="Suzuki M.M."/>
            <person name="Tassy O."/>
            <person name="Takatori N."/>
            <person name="Tokuoka M."/>
            <person name="Yagi K."/>
            <person name="Yoshizaki F."/>
            <person name="Wada S."/>
            <person name="Zhang C."/>
            <person name="Hyatt P.D."/>
            <person name="Larimer F."/>
            <person name="Detter C."/>
            <person name="Doggett N."/>
            <person name="Glavina T."/>
            <person name="Hawkins T."/>
            <person name="Richardson P."/>
            <person name="Lucas S."/>
            <person name="Kohara Y."/>
            <person name="Levine M."/>
            <person name="Satoh N."/>
            <person name="Rokhsar D.S."/>
        </authorList>
    </citation>
    <scope>NUCLEOTIDE SEQUENCE [LARGE SCALE GENOMIC DNA]</scope>
</reference>
<dbReference type="EMBL" id="EAAA01002349">
    <property type="status" value="NOT_ANNOTATED_CDS"/>
    <property type="molecule type" value="Genomic_DNA"/>
</dbReference>